<accession>W9Y8R8</accession>
<dbReference type="EMBL" id="AMWN01000005">
    <property type="protein sequence ID" value="EXJ86025.1"/>
    <property type="molecule type" value="Genomic_DNA"/>
</dbReference>
<evidence type="ECO:0000313" key="10">
    <source>
        <dbReference type="EMBL" id="EXJ86025.1"/>
    </source>
</evidence>
<evidence type="ECO:0000313" key="11">
    <source>
        <dbReference type="Proteomes" id="UP000019484"/>
    </source>
</evidence>
<evidence type="ECO:0000256" key="3">
    <source>
        <dbReference type="ARBA" id="ARBA00007282"/>
    </source>
</evidence>
<dbReference type="eggNOG" id="ENOG502SI5I">
    <property type="taxonomic scope" value="Eukaryota"/>
</dbReference>
<dbReference type="InterPro" id="IPR044851">
    <property type="entry name" value="Wax_synthase"/>
</dbReference>
<gene>
    <name evidence="10" type="ORF">A1O1_06394</name>
</gene>
<protein>
    <recommendedName>
        <fullName evidence="9">Wax synthase domain-containing protein</fullName>
    </recommendedName>
</protein>
<feature type="transmembrane region" description="Helical" evidence="8">
    <location>
        <begin position="290"/>
        <end position="307"/>
    </location>
</feature>
<feature type="transmembrane region" description="Helical" evidence="8">
    <location>
        <begin position="319"/>
        <end position="342"/>
    </location>
</feature>
<dbReference type="PANTHER" id="PTHR31595:SF57">
    <property type="entry name" value="OS04G0481900 PROTEIN"/>
    <property type="match status" value="1"/>
</dbReference>
<sequence>MVDIFGMDPSWFPPTDRPIRLGGRYVLAANAIPIATLLLPHGYLRHSLAIPALLWIPYSLRQYTTGQTEEDYLTAINVCMALGKYIDFCILRTSEHACRRVAPDGSLETLQEITTLTLWQKLRWNFDLFTTMRGIGWNWRVKNVEEVARDIPRSRFILVQIFRVIYCFAFLDVYEWCIRRTSFGDGTRPIPDFFSVSLVQQILFAWAGALHSGFTMAFGYYFLAAITVMTGLSHPQSWPPMFGSFTQKGYTMRKVWGYCWHQFLRRTFETANSGITGLLRIKKGTLASRYLQLYAAFFVSALIHHVGSLNMPYCSMVWYQFLFFMMQPVAITVEDVVIIVANKVGLRESWITRIVGYAWVGCVLSFTLRYVIKAFVEAGLGDARHPFVARFCIMDRVYG</sequence>
<dbReference type="Proteomes" id="UP000019484">
    <property type="component" value="Unassembled WGS sequence"/>
</dbReference>
<dbReference type="PANTHER" id="PTHR31595">
    <property type="entry name" value="LONG-CHAIN-ALCOHOL O-FATTY-ACYLTRANSFERASE 3-RELATED"/>
    <property type="match status" value="1"/>
</dbReference>
<dbReference type="GO" id="GO:0006629">
    <property type="term" value="P:lipid metabolic process"/>
    <property type="evidence" value="ECO:0007669"/>
    <property type="project" value="InterPro"/>
</dbReference>
<evidence type="ECO:0000256" key="2">
    <source>
        <dbReference type="ARBA" id="ARBA00005179"/>
    </source>
</evidence>
<dbReference type="Pfam" id="PF13813">
    <property type="entry name" value="MBOAT_2"/>
    <property type="match status" value="1"/>
</dbReference>
<keyword evidence="6 8" id="KW-1133">Transmembrane helix</keyword>
<comment type="subcellular location">
    <subcellularLocation>
        <location evidence="1">Membrane</location>
        <topology evidence="1">Multi-pass membrane protein</topology>
    </subcellularLocation>
</comment>
<dbReference type="GeneID" id="19161262"/>
<evidence type="ECO:0000256" key="4">
    <source>
        <dbReference type="ARBA" id="ARBA00022679"/>
    </source>
</evidence>
<dbReference type="InterPro" id="IPR032805">
    <property type="entry name" value="Wax_synthase_dom"/>
</dbReference>
<organism evidence="10 11">
    <name type="scientific">Capronia coronata CBS 617.96</name>
    <dbReference type="NCBI Taxonomy" id="1182541"/>
    <lineage>
        <taxon>Eukaryota</taxon>
        <taxon>Fungi</taxon>
        <taxon>Dikarya</taxon>
        <taxon>Ascomycota</taxon>
        <taxon>Pezizomycotina</taxon>
        <taxon>Eurotiomycetes</taxon>
        <taxon>Chaetothyriomycetidae</taxon>
        <taxon>Chaetothyriales</taxon>
        <taxon>Herpotrichiellaceae</taxon>
        <taxon>Capronia</taxon>
    </lineage>
</organism>
<feature type="domain" description="Wax synthase" evidence="9">
    <location>
        <begin position="238"/>
        <end position="325"/>
    </location>
</feature>
<dbReference type="RefSeq" id="XP_007725463.1">
    <property type="nucleotide sequence ID" value="XM_007727273.1"/>
</dbReference>
<dbReference type="GO" id="GO:0016020">
    <property type="term" value="C:membrane"/>
    <property type="evidence" value="ECO:0007669"/>
    <property type="project" value="UniProtKB-SubCell"/>
</dbReference>
<evidence type="ECO:0000256" key="8">
    <source>
        <dbReference type="SAM" id="Phobius"/>
    </source>
</evidence>
<evidence type="ECO:0000256" key="5">
    <source>
        <dbReference type="ARBA" id="ARBA00022692"/>
    </source>
</evidence>
<keyword evidence="4" id="KW-0808">Transferase</keyword>
<dbReference type="HOGENOM" id="CLU_032731_1_1_1"/>
<keyword evidence="11" id="KW-1185">Reference proteome</keyword>
<name>W9Y8R8_9EURO</name>
<comment type="similarity">
    <text evidence="3">Belongs to the wax synthase family.</text>
</comment>
<comment type="caution">
    <text evidence="10">The sequence shown here is derived from an EMBL/GenBank/DDBJ whole genome shotgun (WGS) entry which is preliminary data.</text>
</comment>
<comment type="pathway">
    <text evidence="2">Secondary metabolite biosynthesis.</text>
</comment>
<evidence type="ECO:0000256" key="7">
    <source>
        <dbReference type="ARBA" id="ARBA00023136"/>
    </source>
</evidence>
<evidence type="ECO:0000259" key="9">
    <source>
        <dbReference type="Pfam" id="PF13813"/>
    </source>
</evidence>
<keyword evidence="7 8" id="KW-0472">Membrane</keyword>
<keyword evidence="5 8" id="KW-0812">Transmembrane</keyword>
<dbReference type="GO" id="GO:0008374">
    <property type="term" value="F:O-acyltransferase activity"/>
    <property type="evidence" value="ECO:0007669"/>
    <property type="project" value="InterPro"/>
</dbReference>
<evidence type="ECO:0000256" key="1">
    <source>
        <dbReference type="ARBA" id="ARBA00004141"/>
    </source>
</evidence>
<dbReference type="STRING" id="1182541.W9Y8R8"/>
<dbReference type="OrthoDB" id="1077582at2759"/>
<feature type="transmembrane region" description="Helical" evidence="8">
    <location>
        <begin position="354"/>
        <end position="372"/>
    </location>
</feature>
<dbReference type="AlphaFoldDB" id="W9Y8R8"/>
<evidence type="ECO:0000256" key="6">
    <source>
        <dbReference type="ARBA" id="ARBA00022989"/>
    </source>
</evidence>
<proteinExistence type="inferred from homology"/>
<reference evidence="10 11" key="1">
    <citation type="submission" date="2013-03" db="EMBL/GenBank/DDBJ databases">
        <title>The Genome Sequence of Capronia coronata CBS 617.96.</title>
        <authorList>
            <consortium name="The Broad Institute Genomics Platform"/>
            <person name="Cuomo C."/>
            <person name="de Hoog S."/>
            <person name="Gorbushina A."/>
            <person name="Walker B."/>
            <person name="Young S.K."/>
            <person name="Zeng Q."/>
            <person name="Gargeya S."/>
            <person name="Fitzgerald M."/>
            <person name="Haas B."/>
            <person name="Abouelleil A."/>
            <person name="Allen A.W."/>
            <person name="Alvarado L."/>
            <person name="Arachchi H.M."/>
            <person name="Berlin A.M."/>
            <person name="Chapman S.B."/>
            <person name="Gainer-Dewar J."/>
            <person name="Goldberg J."/>
            <person name="Griggs A."/>
            <person name="Gujja S."/>
            <person name="Hansen M."/>
            <person name="Howarth C."/>
            <person name="Imamovic A."/>
            <person name="Ireland A."/>
            <person name="Larimer J."/>
            <person name="McCowan C."/>
            <person name="Murphy C."/>
            <person name="Pearson M."/>
            <person name="Poon T.W."/>
            <person name="Priest M."/>
            <person name="Roberts A."/>
            <person name="Saif S."/>
            <person name="Shea T."/>
            <person name="Sisk P."/>
            <person name="Sykes S."/>
            <person name="Wortman J."/>
            <person name="Nusbaum C."/>
            <person name="Birren B."/>
        </authorList>
    </citation>
    <scope>NUCLEOTIDE SEQUENCE [LARGE SCALE GENOMIC DNA]</scope>
    <source>
        <strain evidence="10 11">CBS 617.96</strain>
    </source>
</reference>